<reference evidence="2" key="1">
    <citation type="submission" date="2020-02" db="EMBL/GenBank/DDBJ databases">
        <authorList>
            <person name="Meier V. D."/>
        </authorList>
    </citation>
    <scope>NUCLEOTIDE SEQUENCE</scope>
    <source>
        <strain evidence="2">AVDCRST_MAG06</strain>
    </source>
</reference>
<feature type="compositionally biased region" description="Basic residues" evidence="1">
    <location>
        <begin position="11"/>
        <end position="33"/>
    </location>
</feature>
<name>A0A6J4NSK6_9ACTN</name>
<proteinExistence type="predicted"/>
<evidence type="ECO:0000256" key="1">
    <source>
        <dbReference type="SAM" id="MobiDB-lite"/>
    </source>
</evidence>
<dbReference type="AlphaFoldDB" id="A0A6J4NSK6"/>
<accession>A0A6J4NSK6</accession>
<dbReference type="EC" id="3.6.3.14" evidence="2"/>
<keyword evidence="2" id="KW-0378">Hydrolase</keyword>
<feature type="non-terminal residue" evidence="2">
    <location>
        <position position="1"/>
    </location>
</feature>
<dbReference type="EMBL" id="CADCUP010000129">
    <property type="protein sequence ID" value="CAA9396114.1"/>
    <property type="molecule type" value="Genomic_DNA"/>
</dbReference>
<feature type="region of interest" description="Disordered" evidence="1">
    <location>
        <begin position="1"/>
        <end position="67"/>
    </location>
</feature>
<evidence type="ECO:0000313" key="2">
    <source>
        <dbReference type="EMBL" id="CAA9396114.1"/>
    </source>
</evidence>
<gene>
    <name evidence="2" type="ORF">AVDCRST_MAG06-1909</name>
</gene>
<organism evidence="2">
    <name type="scientific">uncultured Nocardioides sp</name>
    <dbReference type="NCBI Taxonomy" id="198441"/>
    <lineage>
        <taxon>Bacteria</taxon>
        <taxon>Bacillati</taxon>
        <taxon>Actinomycetota</taxon>
        <taxon>Actinomycetes</taxon>
        <taxon>Propionibacteriales</taxon>
        <taxon>Nocardioidaceae</taxon>
        <taxon>Nocardioides</taxon>
        <taxon>environmental samples</taxon>
    </lineage>
</organism>
<feature type="non-terminal residue" evidence="2">
    <location>
        <position position="67"/>
    </location>
</feature>
<sequence length="67" mass="7843">GRQPQHDRLRPGRHRPGRRHRPDLRRVHLRRRPSAGGPGPPAVDRHPGLRARRGPGDHRYRPRVRPL</sequence>
<dbReference type="GO" id="GO:0016787">
    <property type="term" value="F:hydrolase activity"/>
    <property type="evidence" value="ECO:0007669"/>
    <property type="project" value="UniProtKB-KW"/>
</dbReference>
<protein>
    <submittedName>
        <fullName evidence="2">ATP synthase F0 sector subunit c</fullName>
        <ecNumber evidence="2">3.6.3.14</ecNumber>
    </submittedName>
</protein>
<feature type="compositionally biased region" description="Basic and acidic residues" evidence="1">
    <location>
        <begin position="1"/>
        <end position="10"/>
    </location>
</feature>